<evidence type="ECO:0000256" key="7">
    <source>
        <dbReference type="ARBA" id="ARBA00023136"/>
    </source>
</evidence>
<dbReference type="SUPFAM" id="SSF143865">
    <property type="entry name" value="CorA soluble domain-like"/>
    <property type="match status" value="1"/>
</dbReference>
<dbReference type="GO" id="GO:0050897">
    <property type="term" value="F:cobalt ion binding"/>
    <property type="evidence" value="ECO:0007669"/>
    <property type="project" value="TreeGrafter"/>
</dbReference>
<dbReference type="InterPro" id="IPR045863">
    <property type="entry name" value="CorA_TM1_TM2"/>
</dbReference>
<dbReference type="Pfam" id="PF01544">
    <property type="entry name" value="CorA"/>
    <property type="match status" value="1"/>
</dbReference>
<comment type="caution">
    <text evidence="9">The sequence shown here is derived from an EMBL/GenBank/DDBJ whole genome shotgun (WGS) entry which is preliminary data.</text>
</comment>
<feature type="transmembrane region" description="Helical" evidence="8">
    <location>
        <begin position="261"/>
        <end position="278"/>
    </location>
</feature>
<evidence type="ECO:0000256" key="6">
    <source>
        <dbReference type="ARBA" id="ARBA00022989"/>
    </source>
</evidence>
<dbReference type="EMBL" id="QFQP01000003">
    <property type="protein sequence ID" value="PZR16673.1"/>
    <property type="molecule type" value="Genomic_DNA"/>
</dbReference>
<dbReference type="PANTHER" id="PTHR46494">
    <property type="entry name" value="CORA FAMILY METAL ION TRANSPORTER (EUROFUNG)"/>
    <property type="match status" value="1"/>
</dbReference>
<dbReference type="AlphaFoldDB" id="A0A2W5TTR2"/>
<protein>
    <recommendedName>
        <fullName evidence="8">Magnesium transport protein CorA</fullName>
    </recommendedName>
</protein>
<dbReference type="InterPro" id="IPR004488">
    <property type="entry name" value="Mg/Co-transport_prot_CorA"/>
</dbReference>
<dbReference type="GO" id="GO:0005886">
    <property type="term" value="C:plasma membrane"/>
    <property type="evidence" value="ECO:0007669"/>
    <property type="project" value="UniProtKB-SubCell"/>
</dbReference>
<dbReference type="NCBIfam" id="TIGR00383">
    <property type="entry name" value="corA"/>
    <property type="match status" value="1"/>
</dbReference>
<dbReference type="GO" id="GO:0015095">
    <property type="term" value="F:magnesium ion transmembrane transporter activity"/>
    <property type="evidence" value="ECO:0007669"/>
    <property type="project" value="UniProtKB-UniRule"/>
</dbReference>
<keyword evidence="6 8" id="KW-1133">Transmembrane helix</keyword>
<keyword evidence="8" id="KW-0406">Ion transport</keyword>
<comment type="subcellular location">
    <subcellularLocation>
        <location evidence="1">Cell membrane</location>
        <topology evidence="1">Multi-pass membrane protein</topology>
    </subcellularLocation>
    <subcellularLocation>
        <location evidence="8">Membrane</location>
        <topology evidence="8">Multi-pass membrane protein</topology>
    </subcellularLocation>
</comment>
<keyword evidence="4 8" id="KW-1003">Cell membrane</keyword>
<reference evidence="9 10" key="1">
    <citation type="submission" date="2017-08" db="EMBL/GenBank/DDBJ databases">
        <title>Infants hospitalized years apart are colonized by the same room-sourced microbial strains.</title>
        <authorList>
            <person name="Brooks B."/>
            <person name="Olm M.R."/>
            <person name="Firek B.A."/>
            <person name="Baker R."/>
            <person name="Thomas B.C."/>
            <person name="Morowitz M.J."/>
            <person name="Banfield J.F."/>
        </authorList>
    </citation>
    <scope>NUCLEOTIDE SEQUENCE [LARGE SCALE GENOMIC DNA]</scope>
    <source>
        <strain evidence="9">S2_003_000_R2_14</strain>
    </source>
</reference>
<evidence type="ECO:0000256" key="1">
    <source>
        <dbReference type="ARBA" id="ARBA00004651"/>
    </source>
</evidence>
<evidence type="ECO:0000256" key="5">
    <source>
        <dbReference type="ARBA" id="ARBA00022692"/>
    </source>
</evidence>
<organism evidence="9 10">
    <name type="scientific">Archangium gephyra</name>
    <dbReference type="NCBI Taxonomy" id="48"/>
    <lineage>
        <taxon>Bacteria</taxon>
        <taxon>Pseudomonadati</taxon>
        <taxon>Myxococcota</taxon>
        <taxon>Myxococcia</taxon>
        <taxon>Myxococcales</taxon>
        <taxon>Cystobacterineae</taxon>
        <taxon>Archangiaceae</taxon>
        <taxon>Archangium</taxon>
    </lineage>
</organism>
<evidence type="ECO:0000256" key="4">
    <source>
        <dbReference type="ARBA" id="ARBA00022475"/>
    </source>
</evidence>
<keyword evidence="5 8" id="KW-0812">Transmembrane</keyword>
<dbReference type="GO" id="GO:0000287">
    <property type="term" value="F:magnesium ion binding"/>
    <property type="evidence" value="ECO:0007669"/>
    <property type="project" value="TreeGrafter"/>
</dbReference>
<accession>A0A2W5TTR2</accession>
<dbReference type="Proteomes" id="UP000249061">
    <property type="component" value="Unassembled WGS sequence"/>
</dbReference>
<comment type="similarity">
    <text evidence="2 8">Belongs to the CorA metal ion transporter (MIT) (TC 1.A.35) family.</text>
</comment>
<name>A0A2W5TTR2_9BACT</name>
<keyword evidence="7 8" id="KW-0472">Membrane</keyword>
<dbReference type="FunFam" id="1.20.58.340:FF:000012">
    <property type="entry name" value="Magnesium transport protein CorA"/>
    <property type="match status" value="1"/>
</dbReference>
<proteinExistence type="inferred from homology"/>
<feature type="transmembrane region" description="Helical" evidence="8">
    <location>
        <begin position="290"/>
        <end position="309"/>
    </location>
</feature>
<dbReference type="PANTHER" id="PTHR46494:SF1">
    <property type="entry name" value="CORA FAMILY METAL ION TRANSPORTER (EUROFUNG)"/>
    <property type="match status" value="1"/>
</dbReference>
<gene>
    <name evidence="8 9" type="primary">corA</name>
    <name evidence="9" type="ORF">DI536_05830</name>
</gene>
<dbReference type="Gene3D" id="1.20.58.340">
    <property type="entry name" value="Magnesium transport protein CorA, transmembrane region"/>
    <property type="match status" value="2"/>
</dbReference>
<sequence length="315" mass="36201">MLRVRVYDQGQLLDGDEALLSRPGLKWIDVAQPDEPTLLRLGERFGLHKLAIEDCLHLDQRPKLEDYGTHQFIVMQGFSSENDAWADLEMHELHFFLGTDWLITVHDKTGKAFDGVHKRLELDPAGTIGKGVDFLTYLIADALVDRHFPLLDCFADEIEQLEEQIFAGPPPKELLQDIFELKRALVLVRRVLSPQRDVVGMLSRRGIPQVQEKTTLYFRDVYDHLVRIYEQLESARDLVSSSVDAYMSQLANRTNDITKQLTIFAAIFLPLSFIVGFFGQNFEVLGRPEFMGVMLALMVLLPIGMIIWFRKKEWL</sequence>
<dbReference type="InterPro" id="IPR045861">
    <property type="entry name" value="CorA_cytoplasmic_dom"/>
</dbReference>
<keyword evidence="3 8" id="KW-0813">Transport</keyword>
<evidence type="ECO:0000313" key="9">
    <source>
        <dbReference type="EMBL" id="PZR16673.1"/>
    </source>
</evidence>
<evidence type="ECO:0000256" key="3">
    <source>
        <dbReference type="ARBA" id="ARBA00022448"/>
    </source>
</evidence>
<evidence type="ECO:0000256" key="8">
    <source>
        <dbReference type="RuleBase" id="RU362010"/>
    </source>
</evidence>
<keyword evidence="8" id="KW-0460">Magnesium</keyword>
<evidence type="ECO:0000313" key="10">
    <source>
        <dbReference type="Proteomes" id="UP000249061"/>
    </source>
</evidence>
<dbReference type="SUPFAM" id="SSF144083">
    <property type="entry name" value="Magnesium transport protein CorA, transmembrane region"/>
    <property type="match status" value="1"/>
</dbReference>
<dbReference type="GO" id="GO:0015087">
    <property type="term" value="F:cobalt ion transmembrane transporter activity"/>
    <property type="evidence" value="ECO:0007669"/>
    <property type="project" value="UniProtKB-UniRule"/>
</dbReference>
<evidence type="ECO:0000256" key="2">
    <source>
        <dbReference type="ARBA" id="ARBA00009765"/>
    </source>
</evidence>
<dbReference type="InterPro" id="IPR002523">
    <property type="entry name" value="MgTranspt_CorA/ZnTranspt_ZntB"/>
</dbReference>
<dbReference type="CDD" id="cd12822">
    <property type="entry name" value="TmCorA-like"/>
    <property type="match status" value="1"/>
</dbReference>
<comment type="function">
    <text evidence="8">Mediates influx of magnesium ions.</text>
</comment>
<dbReference type="Gene3D" id="3.30.460.20">
    <property type="entry name" value="CorA soluble domain-like"/>
    <property type="match status" value="1"/>
</dbReference>